<organism evidence="4 5">
    <name type="scientific">Gossypium laxum</name>
    <dbReference type="NCBI Taxonomy" id="34288"/>
    <lineage>
        <taxon>Eukaryota</taxon>
        <taxon>Viridiplantae</taxon>
        <taxon>Streptophyta</taxon>
        <taxon>Embryophyta</taxon>
        <taxon>Tracheophyta</taxon>
        <taxon>Spermatophyta</taxon>
        <taxon>Magnoliopsida</taxon>
        <taxon>eudicotyledons</taxon>
        <taxon>Gunneridae</taxon>
        <taxon>Pentapetalae</taxon>
        <taxon>rosids</taxon>
        <taxon>malvids</taxon>
        <taxon>Malvales</taxon>
        <taxon>Malvaceae</taxon>
        <taxon>Malvoideae</taxon>
        <taxon>Gossypium</taxon>
    </lineage>
</organism>
<dbReference type="PANTHER" id="PTHR48200:SF1">
    <property type="entry name" value="AMINOTRANSFERASE-LIKE PLANT MOBILE DOMAIN-CONTAINING PROTEIN"/>
    <property type="match status" value="1"/>
</dbReference>
<dbReference type="EMBL" id="JABEZV010000004">
    <property type="protein sequence ID" value="MBA0708947.1"/>
    <property type="molecule type" value="Genomic_DNA"/>
</dbReference>
<evidence type="ECO:0000259" key="3">
    <source>
        <dbReference type="Pfam" id="PF24924"/>
    </source>
</evidence>
<dbReference type="InterPro" id="IPR056647">
    <property type="entry name" value="DUF7745"/>
</dbReference>
<name>A0A7J8ZAU4_9ROSI</name>
<comment type="caution">
    <text evidence="4">The sequence shown here is derived from an EMBL/GenBank/DDBJ whole genome shotgun (WGS) entry which is preliminary data.</text>
</comment>
<evidence type="ECO:0000256" key="2">
    <source>
        <dbReference type="SAM" id="MobiDB-lite"/>
    </source>
</evidence>
<accession>A0A7J8ZAU4</accession>
<keyword evidence="5" id="KW-1185">Reference proteome</keyword>
<evidence type="ECO:0000313" key="5">
    <source>
        <dbReference type="Proteomes" id="UP000593574"/>
    </source>
</evidence>
<dbReference type="Pfam" id="PF24924">
    <property type="entry name" value="DUF7745"/>
    <property type="match status" value="1"/>
</dbReference>
<sequence length="639" mass="74706">GSEKLVLREVFTSVQDSGSLLGYIRIYVFVLIHVQLQNRELVMENEFLDKVEDNEAVRIWSEKTQLEKGQWDDGIKQLFYCHYGDLPYLLDIKVDEHLFRVLAQFWNLTYSCFTFRKVDLVPTIEEYTALLRCPRIQTDKVYSRAANVPTFLKKLMNITGMSEQWITARIKQKGDCRCIPWRNLRDLILAYPDMKKIADVSALRIYGLVVFPKALGYVDEIVPDLFDRLDKRVTPVPVILAEMLRSLNACRKVGEGRFIGAIGYAPLLVLKQYKSRQFMPITQGLAQCEFSYKGDNYKKKIREMSNAWNQNRRVKRLVVGPMTTPKYNEWWSKRINDNIRGPSQEGSRSIEEHLRKLEAQKLRRGKNKAEEDLDSLKMDSKKLRTSIRTVDLCKTSEEWWQEIQEKKLDDTRERLRARVAKLERSLQQYRSRNFAIKLRASLSKVEELKGRIEELETELQNCELWVELLEANNERWKELLHRSQDQVRERDYIMGEALTQVRDVANRLQTLAAQADVLSVKYELELDRGRELDWLLRQVKALGIRARPYIYPGTSLRYTKENKINGPKVGKVGTDAKGGIGSNARETNQNPNGYEGANVRIPEEHDEPINTATGRWARKKEEPYAQYWRRQRGKEKTSD</sequence>
<dbReference type="PANTHER" id="PTHR48200">
    <property type="entry name" value="PROTEIN, PUTATIVE-RELATED"/>
    <property type="match status" value="1"/>
</dbReference>
<protein>
    <recommendedName>
        <fullName evidence="3">DUF7745 domain-containing protein</fullName>
    </recommendedName>
</protein>
<reference evidence="4 5" key="1">
    <citation type="journal article" date="2019" name="Genome Biol. Evol.">
        <title>Insights into the evolution of the New World diploid cottons (Gossypium, subgenus Houzingenia) based on genome sequencing.</title>
        <authorList>
            <person name="Grover C.E."/>
            <person name="Arick M.A. 2nd"/>
            <person name="Thrash A."/>
            <person name="Conover J.L."/>
            <person name="Sanders W.S."/>
            <person name="Peterson D.G."/>
            <person name="Frelichowski J.E."/>
            <person name="Scheffler J.A."/>
            <person name="Scheffler B.E."/>
            <person name="Wendel J.F."/>
        </authorList>
    </citation>
    <scope>NUCLEOTIDE SEQUENCE [LARGE SCALE GENOMIC DNA]</scope>
    <source>
        <strain evidence="4">4</strain>
        <tissue evidence="4">Leaf</tissue>
    </source>
</reference>
<keyword evidence="1" id="KW-0175">Coiled coil</keyword>
<gene>
    <name evidence="4" type="ORF">Golax_024025</name>
</gene>
<evidence type="ECO:0000313" key="4">
    <source>
        <dbReference type="EMBL" id="MBA0708947.1"/>
    </source>
</evidence>
<proteinExistence type="predicted"/>
<feature type="region of interest" description="Disordered" evidence="2">
    <location>
        <begin position="569"/>
        <end position="639"/>
    </location>
</feature>
<feature type="non-terminal residue" evidence="4">
    <location>
        <position position="639"/>
    </location>
</feature>
<evidence type="ECO:0000256" key="1">
    <source>
        <dbReference type="SAM" id="Coils"/>
    </source>
</evidence>
<dbReference type="Proteomes" id="UP000593574">
    <property type="component" value="Unassembled WGS sequence"/>
</dbReference>
<dbReference type="AlphaFoldDB" id="A0A7J8ZAU4"/>
<feature type="domain" description="DUF7745" evidence="3">
    <location>
        <begin position="76"/>
        <end position="258"/>
    </location>
</feature>
<feature type="coiled-coil region" evidence="1">
    <location>
        <begin position="359"/>
        <end position="486"/>
    </location>
</feature>